<evidence type="ECO:0000256" key="10">
    <source>
        <dbReference type="SAM" id="MobiDB-lite"/>
    </source>
</evidence>
<dbReference type="SMART" id="SM00353">
    <property type="entry name" value="HLH"/>
    <property type="match status" value="1"/>
</dbReference>
<keyword evidence="3" id="KW-0678">Repressor</keyword>
<dbReference type="InterPro" id="IPR011598">
    <property type="entry name" value="bHLH_dom"/>
</dbReference>
<dbReference type="InterPro" id="IPR036638">
    <property type="entry name" value="HLH_DNA-bd_sf"/>
</dbReference>
<evidence type="ECO:0000256" key="5">
    <source>
        <dbReference type="ARBA" id="ARBA00023015"/>
    </source>
</evidence>
<dbReference type="SUPFAM" id="SSF47459">
    <property type="entry name" value="HLH, helix-loop-helix DNA-binding domain"/>
    <property type="match status" value="1"/>
</dbReference>
<feature type="domain" description="Orange" evidence="12">
    <location>
        <begin position="117"/>
        <end position="146"/>
    </location>
</feature>
<keyword evidence="6" id="KW-0238">DNA-binding</keyword>
<evidence type="ECO:0000256" key="2">
    <source>
        <dbReference type="ARBA" id="ARBA00022473"/>
    </source>
</evidence>
<keyword evidence="13" id="KW-1185">Reference proteome</keyword>
<evidence type="ECO:0000256" key="4">
    <source>
        <dbReference type="ARBA" id="ARBA00022976"/>
    </source>
</evidence>
<name>A0A6P7LT28_BETSP</name>
<keyword evidence="4" id="KW-0914">Notch signaling pathway</keyword>
<accession>A0A6P7LT28</accession>
<dbReference type="Gene3D" id="6.10.250.980">
    <property type="match status" value="1"/>
</dbReference>
<keyword evidence="8" id="KW-0539">Nucleus</keyword>
<dbReference type="GO" id="GO:0007219">
    <property type="term" value="P:Notch signaling pathway"/>
    <property type="evidence" value="ECO:0007669"/>
    <property type="project" value="UniProtKB-KW"/>
</dbReference>
<reference evidence="14" key="1">
    <citation type="submission" date="2025-08" db="UniProtKB">
        <authorList>
            <consortium name="RefSeq"/>
        </authorList>
    </citation>
    <scope>IDENTIFICATION</scope>
</reference>
<dbReference type="InterPro" id="IPR050370">
    <property type="entry name" value="HES_HEY"/>
</dbReference>
<evidence type="ECO:0000313" key="14">
    <source>
        <dbReference type="RefSeq" id="XP_028997971.1"/>
    </source>
</evidence>
<keyword evidence="5" id="KW-0805">Transcription regulation</keyword>
<dbReference type="Gene3D" id="4.10.280.10">
    <property type="entry name" value="Helix-loop-helix DNA-binding domain"/>
    <property type="match status" value="1"/>
</dbReference>
<feature type="compositionally biased region" description="Pro residues" evidence="10">
    <location>
        <begin position="262"/>
        <end position="273"/>
    </location>
</feature>
<dbReference type="PROSITE" id="PS51054">
    <property type="entry name" value="ORANGE"/>
    <property type="match status" value="1"/>
</dbReference>
<dbReference type="Pfam" id="PF00010">
    <property type="entry name" value="HLH"/>
    <property type="match status" value="1"/>
</dbReference>
<evidence type="ECO:0000256" key="9">
    <source>
        <dbReference type="ARBA" id="ARBA00038262"/>
    </source>
</evidence>
<dbReference type="InterPro" id="IPR003650">
    <property type="entry name" value="Orange_dom"/>
</dbReference>
<keyword evidence="2" id="KW-0217">Developmental protein</keyword>
<comment type="similarity">
    <text evidence="9">Belongs to the HEY family.</text>
</comment>
<feature type="domain" description="BHLH" evidence="11">
    <location>
        <begin position="45"/>
        <end position="100"/>
    </location>
</feature>
<dbReference type="GeneID" id="114850146"/>
<dbReference type="GO" id="GO:0032502">
    <property type="term" value="P:developmental process"/>
    <property type="evidence" value="ECO:0007669"/>
    <property type="project" value="UniProtKB-ARBA"/>
</dbReference>
<dbReference type="PANTHER" id="PTHR10985">
    <property type="entry name" value="BASIC HELIX-LOOP-HELIX TRANSCRIPTION FACTOR, HES-RELATED"/>
    <property type="match status" value="1"/>
</dbReference>
<dbReference type="Proteomes" id="UP000515150">
    <property type="component" value="Chromosome 24"/>
</dbReference>
<gene>
    <name evidence="14" type="primary">hey2</name>
</gene>
<dbReference type="GO" id="GO:0005634">
    <property type="term" value="C:nucleus"/>
    <property type="evidence" value="ECO:0007669"/>
    <property type="project" value="UniProtKB-SubCell"/>
</dbReference>
<dbReference type="CTD" id="23493"/>
<dbReference type="SUPFAM" id="SSF158457">
    <property type="entry name" value="Orange domain-like"/>
    <property type="match status" value="1"/>
</dbReference>
<dbReference type="GO" id="GO:0003677">
    <property type="term" value="F:DNA binding"/>
    <property type="evidence" value="ECO:0007669"/>
    <property type="project" value="UniProtKB-KW"/>
</dbReference>
<dbReference type="OrthoDB" id="6371181at2759"/>
<dbReference type="Pfam" id="PF07527">
    <property type="entry name" value="Hairy_orange"/>
    <property type="match status" value="1"/>
</dbReference>
<evidence type="ECO:0000256" key="3">
    <source>
        <dbReference type="ARBA" id="ARBA00022491"/>
    </source>
</evidence>
<keyword evidence="7" id="KW-0804">Transcription</keyword>
<dbReference type="SMART" id="SM00511">
    <property type="entry name" value="ORANGE"/>
    <property type="match status" value="1"/>
</dbReference>
<dbReference type="RefSeq" id="XP_028997971.1">
    <property type="nucleotide sequence ID" value="XM_029142138.3"/>
</dbReference>
<dbReference type="FunFam" id="4.10.280.10:FF:000012">
    <property type="entry name" value="hairy/enhancer-of-split related with YRPW motif protein 1"/>
    <property type="match status" value="1"/>
</dbReference>
<protein>
    <submittedName>
        <fullName evidence="14">Hairy/enhancer-of-split related with YRPW motif protein 2</fullName>
    </submittedName>
</protein>
<dbReference type="InParanoid" id="A0A6P7LT28"/>
<evidence type="ECO:0000256" key="7">
    <source>
        <dbReference type="ARBA" id="ARBA00023163"/>
    </source>
</evidence>
<dbReference type="KEGG" id="bspl:114850146"/>
<evidence type="ECO:0000313" key="13">
    <source>
        <dbReference type="Proteomes" id="UP000515150"/>
    </source>
</evidence>
<evidence type="ECO:0000256" key="6">
    <source>
        <dbReference type="ARBA" id="ARBA00023125"/>
    </source>
</evidence>
<dbReference type="GO" id="GO:0006355">
    <property type="term" value="P:regulation of DNA-templated transcription"/>
    <property type="evidence" value="ECO:0007669"/>
    <property type="project" value="InterPro"/>
</dbReference>
<evidence type="ECO:0000256" key="1">
    <source>
        <dbReference type="ARBA" id="ARBA00004123"/>
    </source>
</evidence>
<feature type="region of interest" description="Disordered" evidence="10">
    <location>
        <begin position="260"/>
        <end position="284"/>
    </location>
</feature>
<comment type="subcellular location">
    <subcellularLocation>
        <location evidence="1">Nucleus</location>
    </subcellularLocation>
</comment>
<evidence type="ECO:0000259" key="11">
    <source>
        <dbReference type="PROSITE" id="PS50888"/>
    </source>
</evidence>
<dbReference type="PROSITE" id="PS50888">
    <property type="entry name" value="BHLH"/>
    <property type="match status" value="1"/>
</dbReference>
<dbReference type="AlphaFoldDB" id="A0A6P7LT28"/>
<evidence type="ECO:0000259" key="12">
    <source>
        <dbReference type="PROSITE" id="PS51054"/>
    </source>
</evidence>
<dbReference type="GO" id="GO:0046983">
    <property type="term" value="F:protein dimerization activity"/>
    <property type="evidence" value="ECO:0007669"/>
    <property type="project" value="InterPro"/>
</dbReference>
<evidence type="ECO:0000256" key="8">
    <source>
        <dbReference type="ARBA" id="ARBA00023242"/>
    </source>
</evidence>
<proteinExistence type="inferred from homology"/>
<feature type="region of interest" description="Disordered" evidence="10">
    <location>
        <begin position="1"/>
        <end position="37"/>
    </location>
</feature>
<sequence>MKRPCEDGSSAESDLDVGGESMFAGHSKPPFTSCASPTATTRVMARKRRRGIIEKRRRDRINNSLLELRRLVPTALEKQGSAKLEKAEILQMTVDHLKMLQSNGGYVSAHALALDFLSVGFRECVTEVSRYLDSSDPLGSRLLSHLSSCACQRAAAALTAASRAPPQAPGPPQAPPPPPCWAAFQPLPACAGAPQRPAAPLQRVRAASSPPSLLPPCAPTSLLSLSASPPSLLPPCAPASLLSLSASFPVALHRGLPLLPRASPPSRAPPTKPYRPWGSEVGAF</sequence>
<organism evidence="13 14">
    <name type="scientific">Betta splendens</name>
    <name type="common">Siamese fighting fish</name>
    <dbReference type="NCBI Taxonomy" id="158456"/>
    <lineage>
        <taxon>Eukaryota</taxon>
        <taxon>Metazoa</taxon>
        <taxon>Chordata</taxon>
        <taxon>Craniata</taxon>
        <taxon>Vertebrata</taxon>
        <taxon>Euteleostomi</taxon>
        <taxon>Actinopterygii</taxon>
        <taxon>Neopterygii</taxon>
        <taxon>Teleostei</taxon>
        <taxon>Neoteleostei</taxon>
        <taxon>Acanthomorphata</taxon>
        <taxon>Anabantaria</taxon>
        <taxon>Anabantiformes</taxon>
        <taxon>Anabantoidei</taxon>
        <taxon>Osphronemidae</taxon>
        <taxon>Betta</taxon>
    </lineage>
</organism>